<sequence>MKRLGSLSLVAGFGLFAGSMLTLLLLWWFIYALWRIAQLSETGTQVMATVAQVRTREATSLTYENHAFNRAPVTIHQLVARWQNPQTGKTYVFKTPVRNPDKFPVGSSVPFLIDPKNPKWWHRLQDLQNV</sequence>
<proteinExistence type="predicted"/>
<keyword evidence="1" id="KW-0812">Transmembrane</keyword>
<name>A0A8J3IRF8_9CHLR</name>
<protein>
    <recommendedName>
        <fullName evidence="4">DUF3592 domain-containing protein</fullName>
    </recommendedName>
</protein>
<feature type="transmembrane region" description="Helical" evidence="1">
    <location>
        <begin position="7"/>
        <end position="34"/>
    </location>
</feature>
<gene>
    <name evidence="2" type="ORF">KSF_089910</name>
</gene>
<comment type="caution">
    <text evidence="2">The sequence shown here is derived from an EMBL/GenBank/DDBJ whole genome shotgun (WGS) entry which is preliminary data.</text>
</comment>
<accession>A0A8J3IRF8</accession>
<keyword evidence="3" id="KW-1185">Reference proteome</keyword>
<keyword evidence="1" id="KW-1133">Transmembrane helix</keyword>
<evidence type="ECO:0000313" key="2">
    <source>
        <dbReference type="EMBL" id="GHO98943.1"/>
    </source>
</evidence>
<dbReference type="Proteomes" id="UP000597444">
    <property type="component" value="Unassembled WGS sequence"/>
</dbReference>
<dbReference type="AlphaFoldDB" id="A0A8J3IRF8"/>
<dbReference type="RefSeq" id="WP_220209611.1">
    <property type="nucleotide sequence ID" value="NZ_BNJK01000002.1"/>
</dbReference>
<organism evidence="2 3">
    <name type="scientific">Reticulibacter mediterranei</name>
    <dbReference type="NCBI Taxonomy" id="2778369"/>
    <lineage>
        <taxon>Bacteria</taxon>
        <taxon>Bacillati</taxon>
        <taxon>Chloroflexota</taxon>
        <taxon>Ktedonobacteria</taxon>
        <taxon>Ktedonobacterales</taxon>
        <taxon>Reticulibacteraceae</taxon>
        <taxon>Reticulibacter</taxon>
    </lineage>
</organism>
<reference evidence="2" key="1">
    <citation type="submission" date="2020-10" db="EMBL/GenBank/DDBJ databases">
        <title>Taxonomic study of unclassified bacteria belonging to the class Ktedonobacteria.</title>
        <authorList>
            <person name="Yabe S."/>
            <person name="Wang C.M."/>
            <person name="Zheng Y."/>
            <person name="Sakai Y."/>
            <person name="Cavaletti L."/>
            <person name="Monciardini P."/>
            <person name="Donadio S."/>
        </authorList>
    </citation>
    <scope>NUCLEOTIDE SEQUENCE</scope>
    <source>
        <strain evidence="2">ID150040</strain>
    </source>
</reference>
<evidence type="ECO:0000313" key="3">
    <source>
        <dbReference type="Proteomes" id="UP000597444"/>
    </source>
</evidence>
<evidence type="ECO:0000256" key="1">
    <source>
        <dbReference type="SAM" id="Phobius"/>
    </source>
</evidence>
<keyword evidence="1" id="KW-0472">Membrane</keyword>
<evidence type="ECO:0008006" key="4">
    <source>
        <dbReference type="Google" id="ProtNLM"/>
    </source>
</evidence>
<dbReference type="EMBL" id="BNJK01000002">
    <property type="protein sequence ID" value="GHO98943.1"/>
    <property type="molecule type" value="Genomic_DNA"/>
</dbReference>